<dbReference type="Pfam" id="PF13384">
    <property type="entry name" value="HTH_23"/>
    <property type="match status" value="1"/>
</dbReference>
<dbReference type="GO" id="GO:0006355">
    <property type="term" value="P:regulation of DNA-templated transcription"/>
    <property type="evidence" value="ECO:0007669"/>
    <property type="project" value="InterPro"/>
</dbReference>
<dbReference type="Proteomes" id="UP000067448">
    <property type="component" value="Unassembled WGS sequence"/>
</dbReference>
<evidence type="ECO:0000259" key="1">
    <source>
        <dbReference type="PROSITE" id="PS51674"/>
    </source>
</evidence>
<dbReference type="GO" id="GO:0003677">
    <property type="term" value="F:DNA binding"/>
    <property type="evidence" value="ECO:0007669"/>
    <property type="project" value="InterPro"/>
</dbReference>
<name>A0A100JQV5_STRSC</name>
<dbReference type="PROSITE" id="PS51674">
    <property type="entry name" value="4FE4S_WBL"/>
    <property type="match status" value="1"/>
</dbReference>
<dbReference type="Gene3D" id="1.10.10.60">
    <property type="entry name" value="Homeodomain-like"/>
    <property type="match status" value="1"/>
</dbReference>
<feature type="domain" description="4Fe-4S Wbl-type" evidence="1">
    <location>
        <begin position="30"/>
        <end position="91"/>
    </location>
</feature>
<dbReference type="SUPFAM" id="SSF46894">
    <property type="entry name" value="C-terminal effector domain of the bipartite response regulators"/>
    <property type="match status" value="1"/>
</dbReference>
<dbReference type="OrthoDB" id="4208630at2"/>
<protein>
    <submittedName>
        <fullName evidence="2">Transcriptional regulator WhiB</fullName>
    </submittedName>
</protein>
<evidence type="ECO:0000313" key="3">
    <source>
        <dbReference type="Proteomes" id="UP000067448"/>
    </source>
</evidence>
<organism evidence="2 3">
    <name type="scientific">Streptomyces scabiei</name>
    <dbReference type="NCBI Taxonomy" id="1930"/>
    <lineage>
        <taxon>Bacteria</taxon>
        <taxon>Bacillati</taxon>
        <taxon>Actinomycetota</taxon>
        <taxon>Actinomycetes</taxon>
        <taxon>Kitasatosporales</taxon>
        <taxon>Streptomycetaceae</taxon>
        <taxon>Streptomyces</taxon>
    </lineage>
</organism>
<dbReference type="InterPro" id="IPR034768">
    <property type="entry name" value="4FE4S_WBL"/>
</dbReference>
<dbReference type="Pfam" id="PF02467">
    <property type="entry name" value="Whib"/>
    <property type="match status" value="1"/>
</dbReference>
<dbReference type="InterPro" id="IPR016032">
    <property type="entry name" value="Sig_transdc_resp-reg_C-effctor"/>
</dbReference>
<reference evidence="3" key="3">
    <citation type="submission" date="2016-02" db="EMBL/GenBank/DDBJ databases">
        <title>Draft genome of pathogenic Streptomyces sp. in Japan.</title>
        <authorList>
            <person name="Tomihama T."/>
            <person name="Ikenaga M."/>
            <person name="Sakai M."/>
            <person name="Okubo T."/>
            <person name="Ikeda S."/>
        </authorList>
    </citation>
    <scope>NUCLEOTIDE SEQUENCE [LARGE SCALE GENOMIC DNA]</scope>
    <source>
        <strain evidence="3">S58</strain>
    </source>
</reference>
<proteinExistence type="predicted"/>
<comment type="caution">
    <text evidence="2">The sequence shown here is derived from an EMBL/GenBank/DDBJ whole genome shotgun (WGS) entry which is preliminary data.</text>
</comment>
<evidence type="ECO:0000313" key="2">
    <source>
        <dbReference type="EMBL" id="GAQ64022.1"/>
    </source>
</evidence>
<reference evidence="2 3" key="2">
    <citation type="journal article" date="2016" name="Genome Announc.">
        <title>Draft Genome Sequences of Streptomyces scabiei S58, Streptomyces turgidiscabies T45, and Streptomyces acidiscabies a10, the Pathogens of Potato Common Scab, Isolated in Japan.</title>
        <authorList>
            <person name="Tomihama T."/>
            <person name="Nishi Y."/>
            <person name="Sakai M."/>
            <person name="Ikenaga M."/>
            <person name="Okubo T."/>
            <person name="Ikeda S."/>
        </authorList>
    </citation>
    <scope>NUCLEOTIDE SEQUENCE [LARGE SCALE GENOMIC DNA]</scope>
    <source>
        <strain evidence="2 3">S58</strain>
    </source>
</reference>
<reference evidence="3" key="1">
    <citation type="submission" date="2015-11" db="EMBL/GenBank/DDBJ databases">
        <authorList>
            <consortium name="Cross-ministerial Strategic Innovation Promotion Program (SIP) consortium"/>
            <person name="Tomihama T."/>
            <person name="Ikenaga M."/>
            <person name="Sakai M."/>
            <person name="Okubo T."/>
            <person name="Ikeda S."/>
        </authorList>
    </citation>
    <scope>NUCLEOTIDE SEQUENCE [LARGE SCALE GENOMIC DNA]</scope>
    <source>
        <strain evidence="3">S58</strain>
    </source>
</reference>
<sequence>MDSLHFLVGREEELRDLIQSSQHRDSVRAACRGVDVSLYHPEDGERPAEGPLAVCVGCRGRLECLALALRAEDPEARHGWYGGFGPAERDRIAAMLWLAKSATPLPDRALTAIRLGKDGWRINDIAQVLGCSRRTVQRYLRSVR</sequence>
<accession>A0A100JQV5</accession>
<dbReference type="EMBL" id="BCMM01000021">
    <property type="protein sequence ID" value="GAQ64022.1"/>
    <property type="molecule type" value="Genomic_DNA"/>
</dbReference>
<gene>
    <name evidence="2" type="primary">whiB_2</name>
    <name evidence="2" type="ORF">SsS58_04410</name>
</gene>
<dbReference type="RefSeq" id="WP_059081577.1">
    <property type="nucleotide sequence ID" value="NZ_BCMM01000021.1"/>
</dbReference>
<dbReference type="AlphaFoldDB" id="A0A100JQV5"/>